<gene>
    <name evidence="1" type="ORF">BV898_17011</name>
</gene>
<protein>
    <submittedName>
        <fullName evidence="1">Uncharacterized protein</fullName>
    </submittedName>
</protein>
<evidence type="ECO:0000313" key="2">
    <source>
        <dbReference type="Proteomes" id="UP000192578"/>
    </source>
</evidence>
<name>A0A9X6NEB1_HYPEX</name>
<dbReference type="PANTHER" id="PTHR35332:SF2">
    <property type="entry name" value="REGULATION OF ENOLASE PROTEIN 1"/>
    <property type="match status" value="1"/>
</dbReference>
<dbReference type="AlphaFoldDB" id="A0A9X6NEB1"/>
<reference evidence="2" key="1">
    <citation type="submission" date="2017-01" db="EMBL/GenBank/DDBJ databases">
        <title>Comparative genomics of anhydrobiosis in the tardigrade Hypsibius dujardini.</title>
        <authorList>
            <person name="Yoshida Y."/>
            <person name="Koutsovoulos G."/>
            <person name="Laetsch D."/>
            <person name="Stevens L."/>
            <person name="Kumar S."/>
            <person name="Horikawa D."/>
            <person name="Ishino K."/>
            <person name="Komine S."/>
            <person name="Tomita M."/>
            <person name="Blaxter M."/>
            <person name="Arakawa K."/>
        </authorList>
    </citation>
    <scope>NUCLEOTIDE SEQUENCE [LARGE SCALE GENOMIC DNA]</scope>
    <source>
        <strain evidence="2">Z151</strain>
    </source>
</reference>
<dbReference type="Proteomes" id="UP000192578">
    <property type="component" value="Unassembled WGS sequence"/>
</dbReference>
<dbReference type="PANTHER" id="PTHR35332">
    <property type="entry name" value="REGULATION OF ENOLASE PROTEIN 1"/>
    <property type="match status" value="1"/>
</dbReference>
<dbReference type="EMBL" id="MTYJ01000274">
    <property type="protein sequence ID" value="OWA52560.1"/>
    <property type="molecule type" value="Genomic_DNA"/>
</dbReference>
<dbReference type="InterPro" id="IPR009784">
    <property type="entry name" value="DUF1349"/>
</dbReference>
<organism evidence="1 2">
    <name type="scientific">Hypsibius exemplaris</name>
    <name type="common">Freshwater tardigrade</name>
    <dbReference type="NCBI Taxonomy" id="2072580"/>
    <lineage>
        <taxon>Eukaryota</taxon>
        <taxon>Metazoa</taxon>
        <taxon>Ecdysozoa</taxon>
        <taxon>Tardigrada</taxon>
        <taxon>Eutardigrada</taxon>
        <taxon>Parachela</taxon>
        <taxon>Hypsibioidea</taxon>
        <taxon>Hypsibiidae</taxon>
        <taxon>Hypsibius</taxon>
    </lineage>
</organism>
<sequence length="215" mass="23480">MGAPTSSLDFSSFGLINDQKVLTDNRSNLENFTLSARPGTDIWRKNLLIAATPKLDEDFTAPRFVGKVAVAGFVSATLTFNASWTRVYDQAGLVLVLPQPAPGSSAKRQCWLKSGIEMLDGIAMLGATSATIEISREPVNPTNGKGASLHVDWIQPNGKRILIRDITWMFEGDLSGEVEVGAYVARPIRLEEDAGTPSELLTLHFTDLQVKYRDN</sequence>
<keyword evidence="2" id="KW-1185">Reference proteome</keyword>
<accession>A0A9X6NEB1</accession>
<dbReference type="OrthoDB" id="42525at2759"/>
<comment type="caution">
    <text evidence="1">The sequence shown here is derived from an EMBL/GenBank/DDBJ whole genome shotgun (WGS) entry which is preliminary data.</text>
</comment>
<dbReference type="Pfam" id="PF07081">
    <property type="entry name" value="DUF1349"/>
    <property type="match status" value="1"/>
</dbReference>
<evidence type="ECO:0000313" key="1">
    <source>
        <dbReference type="EMBL" id="OWA52560.1"/>
    </source>
</evidence>
<dbReference type="Gene3D" id="2.60.120.200">
    <property type="match status" value="1"/>
</dbReference>
<proteinExistence type="predicted"/>